<proteinExistence type="predicted"/>
<keyword evidence="3" id="KW-1185">Reference proteome</keyword>
<organism evidence="2 3">
    <name type="scientific">Eleginops maclovinus</name>
    <name type="common">Patagonian blennie</name>
    <name type="synonym">Eleginus maclovinus</name>
    <dbReference type="NCBI Taxonomy" id="56733"/>
    <lineage>
        <taxon>Eukaryota</taxon>
        <taxon>Metazoa</taxon>
        <taxon>Chordata</taxon>
        <taxon>Craniata</taxon>
        <taxon>Vertebrata</taxon>
        <taxon>Euteleostomi</taxon>
        <taxon>Actinopterygii</taxon>
        <taxon>Neopterygii</taxon>
        <taxon>Teleostei</taxon>
        <taxon>Neoteleostei</taxon>
        <taxon>Acanthomorphata</taxon>
        <taxon>Eupercaria</taxon>
        <taxon>Perciformes</taxon>
        <taxon>Notothenioidei</taxon>
        <taxon>Eleginopidae</taxon>
        <taxon>Eleginops</taxon>
    </lineage>
</organism>
<feature type="compositionally biased region" description="Pro residues" evidence="1">
    <location>
        <begin position="44"/>
        <end position="70"/>
    </location>
</feature>
<sequence>MRHQNFAAPTPAFPTTGPSHHPCPILCFKTPAPFPILGTKPRGFPKPPPPPPPPLPPPGPPTLPSPPTRCFPPTAFSQTPDCPQPPRCSPLPSQTHCAPPP</sequence>
<protein>
    <submittedName>
        <fullName evidence="2">Uncharacterized protein</fullName>
    </submittedName>
</protein>
<name>A0AAN7XCN3_ELEMC</name>
<dbReference type="EMBL" id="JAUZQC010000013">
    <property type="protein sequence ID" value="KAK5860793.1"/>
    <property type="molecule type" value="Genomic_DNA"/>
</dbReference>
<accession>A0AAN7XCN3</accession>
<evidence type="ECO:0000313" key="2">
    <source>
        <dbReference type="EMBL" id="KAK5860793.1"/>
    </source>
</evidence>
<evidence type="ECO:0000313" key="3">
    <source>
        <dbReference type="Proteomes" id="UP001346869"/>
    </source>
</evidence>
<dbReference type="Proteomes" id="UP001346869">
    <property type="component" value="Unassembled WGS sequence"/>
</dbReference>
<reference evidence="2 3" key="1">
    <citation type="journal article" date="2023" name="Genes (Basel)">
        <title>Chromosome-Level Genome Assembly and Circadian Gene Repertoire of the Patagonia Blennie Eleginops maclovinus-The Closest Ancestral Proxy of Antarctic Cryonotothenioids.</title>
        <authorList>
            <person name="Cheng C.C."/>
            <person name="Rivera-Colon A.G."/>
            <person name="Minhas B.F."/>
            <person name="Wilson L."/>
            <person name="Rayamajhi N."/>
            <person name="Vargas-Chacoff L."/>
            <person name="Catchen J.M."/>
        </authorList>
    </citation>
    <scope>NUCLEOTIDE SEQUENCE [LARGE SCALE GENOMIC DNA]</scope>
    <source>
        <strain evidence="2">JMC-PN-2008</strain>
    </source>
</reference>
<reference evidence="2 3" key="2">
    <citation type="journal article" date="2023" name="Mol. Biol. Evol.">
        <title>Genomics of Secondarily Temperate Adaptation in the Only Non-Antarctic Icefish.</title>
        <authorList>
            <person name="Rivera-Colon A.G."/>
            <person name="Rayamajhi N."/>
            <person name="Minhas B.F."/>
            <person name="Madrigal G."/>
            <person name="Bilyk K.T."/>
            <person name="Yoon V."/>
            <person name="Hune M."/>
            <person name="Gregory S."/>
            <person name="Cheng C.H.C."/>
            <person name="Catchen J.M."/>
        </authorList>
    </citation>
    <scope>NUCLEOTIDE SEQUENCE [LARGE SCALE GENOMIC DNA]</scope>
    <source>
        <strain evidence="2">JMC-PN-2008</strain>
    </source>
</reference>
<dbReference type="AlphaFoldDB" id="A0AAN7XCN3"/>
<evidence type="ECO:0000256" key="1">
    <source>
        <dbReference type="SAM" id="MobiDB-lite"/>
    </source>
</evidence>
<feature type="compositionally biased region" description="Polar residues" evidence="1">
    <location>
        <begin position="91"/>
        <end position="101"/>
    </location>
</feature>
<gene>
    <name evidence="2" type="ORF">PBY51_022250</name>
</gene>
<feature type="region of interest" description="Disordered" evidence="1">
    <location>
        <begin position="37"/>
        <end position="101"/>
    </location>
</feature>
<comment type="caution">
    <text evidence="2">The sequence shown here is derived from an EMBL/GenBank/DDBJ whole genome shotgun (WGS) entry which is preliminary data.</text>
</comment>